<feature type="transmembrane region" description="Helical" evidence="1">
    <location>
        <begin position="358"/>
        <end position="377"/>
    </location>
</feature>
<dbReference type="Proteomes" id="UP000244855">
    <property type="component" value="Unassembled WGS sequence"/>
</dbReference>
<dbReference type="PANTHER" id="PTHR37577:SF1">
    <property type="entry name" value="INTEGRAL MEMBRANE PROTEIN"/>
    <property type="match status" value="1"/>
</dbReference>
<proteinExistence type="predicted"/>
<gene>
    <name evidence="2" type="ORF">DM02DRAFT_655140</name>
</gene>
<reference evidence="2 3" key="1">
    <citation type="journal article" date="2018" name="Sci. Rep.">
        <title>Comparative genomics provides insights into the lifestyle and reveals functional heterogeneity of dark septate endophytic fungi.</title>
        <authorList>
            <person name="Knapp D.G."/>
            <person name="Nemeth J.B."/>
            <person name="Barry K."/>
            <person name="Hainaut M."/>
            <person name="Henrissat B."/>
            <person name="Johnson J."/>
            <person name="Kuo A."/>
            <person name="Lim J.H.P."/>
            <person name="Lipzen A."/>
            <person name="Nolan M."/>
            <person name="Ohm R.A."/>
            <person name="Tamas L."/>
            <person name="Grigoriev I.V."/>
            <person name="Spatafora J.W."/>
            <person name="Nagy L.G."/>
            <person name="Kovacs G.M."/>
        </authorList>
    </citation>
    <scope>NUCLEOTIDE SEQUENCE [LARGE SCALE GENOMIC DNA]</scope>
    <source>
        <strain evidence="2 3">DSE2036</strain>
    </source>
</reference>
<evidence type="ECO:0000313" key="3">
    <source>
        <dbReference type="Proteomes" id="UP000244855"/>
    </source>
</evidence>
<protein>
    <submittedName>
        <fullName evidence="2">Uncharacterized protein</fullName>
    </submittedName>
</protein>
<keyword evidence="1" id="KW-0812">Transmembrane</keyword>
<feature type="transmembrane region" description="Helical" evidence="1">
    <location>
        <begin position="99"/>
        <end position="122"/>
    </location>
</feature>
<accession>A0A2V1DR82</accession>
<dbReference type="AlphaFoldDB" id="A0A2V1DR82"/>
<organism evidence="2 3">
    <name type="scientific">Periconia macrospinosa</name>
    <dbReference type="NCBI Taxonomy" id="97972"/>
    <lineage>
        <taxon>Eukaryota</taxon>
        <taxon>Fungi</taxon>
        <taxon>Dikarya</taxon>
        <taxon>Ascomycota</taxon>
        <taxon>Pezizomycotina</taxon>
        <taxon>Dothideomycetes</taxon>
        <taxon>Pleosporomycetidae</taxon>
        <taxon>Pleosporales</taxon>
        <taxon>Massarineae</taxon>
        <taxon>Periconiaceae</taxon>
        <taxon>Periconia</taxon>
    </lineage>
</organism>
<dbReference type="EMBL" id="KZ805368">
    <property type="protein sequence ID" value="PVI00768.1"/>
    <property type="molecule type" value="Genomic_DNA"/>
</dbReference>
<evidence type="ECO:0000256" key="1">
    <source>
        <dbReference type="SAM" id="Phobius"/>
    </source>
</evidence>
<keyword evidence="1" id="KW-1133">Transmembrane helix</keyword>
<sequence length="386" mass="44117">MNSSCISEQVKCYATSTNPFTYCDCPPIKADSDIAGQGVLSAFMASALLTILLSIACLVFKEDYNFTQLNELDKLFRLFVCRPLHKRSNYKLEVWADRLYPVVLSLSDSQLVTGIAMLASAIKLMNDGSITAYHFNIVSDLAWFSSITHLMTLLVIRVFMGSQKPSKEHCSTTSTKSSNRGFTHHDMLRYIRICLMVIMAAMLLYVCYLLGVERLYDDFNCPMKCLARSKRGGTPLKWSRMNFSLIIWSYPVSIIQIIPTFTRSWLVLRCKIEKLHYSIDKNLEGTSFEKILKRAIYRTLKMIFVVFWQFLASETEDILEGIAWFVVGVISVIQDRDLANPNDAACMSPIEWKKQNEWGFGQLVPLFLLFLPVLSFVEAWNPEGNR</sequence>
<dbReference type="STRING" id="97972.A0A2V1DR82"/>
<dbReference type="InterPro" id="IPR053018">
    <property type="entry name" value="Elsinochrome_Biosynth-Asso"/>
</dbReference>
<feature type="transmembrane region" description="Helical" evidence="1">
    <location>
        <begin position="190"/>
        <end position="211"/>
    </location>
</feature>
<evidence type="ECO:0000313" key="2">
    <source>
        <dbReference type="EMBL" id="PVI00768.1"/>
    </source>
</evidence>
<feature type="transmembrane region" description="Helical" evidence="1">
    <location>
        <begin position="39"/>
        <end position="60"/>
    </location>
</feature>
<dbReference type="PANTHER" id="PTHR37577">
    <property type="entry name" value="INTEGRAL MEMBRANE PROTEIN"/>
    <property type="match status" value="1"/>
</dbReference>
<keyword evidence="3" id="KW-1185">Reference proteome</keyword>
<dbReference type="OrthoDB" id="5427664at2759"/>
<feature type="transmembrane region" description="Helical" evidence="1">
    <location>
        <begin position="245"/>
        <end position="268"/>
    </location>
</feature>
<name>A0A2V1DR82_9PLEO</name>
<keyword evidence="1" id="KW-0472">Membrane</keyword>
<feature type="transmembrane region" description="Helical" evidence="1">
    <location>
        <begin position="142"/>
        <end position="160"/>
    </location>
</feature>